<keyword evidence="2" id="KW-1185">Reference proteome</keyword>
<accession>A0A7J6W2R6</accession>
<organism evidence="1 2">
    <name type="scientific">Thalictrum thalictroides</name>
    <name type="common">Rue-anemone</name>
    <name type="synonym">Anemone thalictroides</name>
    <dbReference type="NCBI Taxonomy" id="46969"/>
    <lineage>
        <taxon>Eukaryota</taxon>
        <taxon>Viridiplantae</taxon>
        <taxon>Streptophyta</taxon>
        <taxon>Embryophyta</taxon>
        <taxon>Tracheophyta</taxon>
        <taxon>Spermatophyta</taxon>
        <taxon>Magnoliopsida</taxon>
        <taxon>Ranunculales</taxon>
        <taxon>Ranunculaceae</taxon>
        <taxon>Thalictroideae</taxon>
        <taxon>Thalictrum</taxon>
    </lineage>
</organism>
<dbReference type="AlphaFoldDB" id="A0A7J6W2R6"/>
<evidence type="ECO:0000313" key="2">
    <source>
        <dbReference type="Proteomes" id="UP000554482"/>
    </source>
</evidence>
<dbReference type="OrthoDB" id="1751950at2759"/>
<dbReference type="PANTHER" id="PTHR31286:SF165">
    <property type="entry name" value="DUF4283 DOMAIN-CONTAINING PROTEIN"/>
    <property type="match status" value="1"/>
</dbReference>
<dbReference type="EMBL" id="JABWDY010023248">
    <property type="protein sequence ID" value="KAF5191088.1"/>
    <property type="molecule type" value="Genomic_DNA"/>
</dbReference>
<sequence>MVADEEVFYFKLKNEDDKIMAIEKGPFFIAYWLFVLRFWSPKIEKGKNLISSVPIWIKLEGVPKRLWSKDGLGFLASLIGWPVCLDEATKKKTKLKFARVCVEVDIDCSFPKTIKARIKEEIIEVKVEYSWIPNKCTKCASFGHLTNRCNKKVTHVWQKNEKTCTSCARDNNGVEINPKMQQEVRREVVNPSTETTHILKAVGNVARVETVTSNRFTCLQEDENNVDGQSSALVVYEEPIVVIEDLVKEGKIEKG</sequence>
<comment type="caution">
    <text evidence="1">The sequence shown here is derived from an EMBL/GenBank/DDBJ whole genome shotgun (WGS) entry which is preliminary data.</text>
</comment>
<proteinExistence type="predicted"/>
<dbReference type="PANTHER" id="PTHR31286">
    <property type="entry name" value="GLYCINE-RICH CELL WALL STRUCTURAL PROTEIN 1.8-LIKE"/>
    <property type="match status" value="1"/>
</dbReference>
<protein>
    <submittedName>
        <fullName evidence="1">Zinc knuckle (CCHC-type) family protein</fullName>
    </submittedName>
</protein>
<dbReference type="Proteomes" id="UP000554482">
    <property type="component" value="Unassembled WGS sequence"/>
</dbReference>
<evidence type="ECO:0000313" key="1">
    <source>
        <dbReference type="EMBL" id="KAF5191088.1"/>
    </source>
</evidence>
<reference evidence="1 2" key="1">
    <citation type="submission" date="2020-06" db="EMBL/GenBank/DDBJ databases">
        <title>Transcriptomic and genomic resources for Thalictrum thalictroides and T. hernandezii: Facilitating candidate gene discovery in an emerging model plant lineage.</title>
        <authorList>
            <person name="Arias T."/>
            <person name="Riano-Pachon D.M."/>
            <person name="Di Stilio V.S."/>
        </authorList>
    </citation>
    <scope>NUCLEOTIDE SEQUENCE [LARGE SCALE GENOMIC DNA]</scope>
    <source>
        <strain evidence="2">cv. WT478/WT964</strain>
        <tissue evidence="1">Leaves</tissue>
    </source>
</reference>
<gene>
    <name evidence="1" type="ORF">FRX31_019324</name>
</gene>
<name>A0A7J6W2R6_THATH</name>
<dbReference type="InterPro" id="IPR040256">
    <property type="entry name" value="At4g02000-like"/>
</dbReference>